<dbReference type="InterPro" id="IPR000742">
    <property type="entry name" value="EGF"/>
</dbReference>
<keyword evidence="6" id="KW-1185">Reference proteome</keyword>
<name>A0ABY7F4V1_MYAAR</name>
<accession>A0ABY7F4V1</accession>
<evidence type="ECO:0000256" key="2">
    <source>
        <dbReference type="SAM" id="Phobius"/>
    </source>
</evidence>
<evidence type="ECO:0000313" key="6">
    <source>
        <dbReference type="Proteomes" id="UP001164746"/>
    </source>
</evidence>
<proteinExistence type="predicted"/>
<reference evidence="5" key="1">
    <citation type="submission" date="2022-11" db="EMBL/GenBank/DDBJ databases">
        <title>Centuries of genome instability and evolution in soft-shell clam transmissible cancer (bioRxiv).</title>
        <authorList>
            <person name="Hart S.F.M."/>
            <person name="Yonemitsu M.A."/>
            <person name="Giersch R.M."/>
            <person name="Beal B.F."/>
            <person name="Arriagada G."/>
            <person name="Davis B.W."/>
            <person name="Ostrander E.A."/>
            <person name="Goff S.P."/>
            <person name="Metzger M.J."/>
        </authorList>
    </citation>
    <scope>NUCLEOTIDE SEQUENCE</scope>
    <source>
        <strain evidence="5">MELC-2E11</strain>
        <tissue evidence="5">Siphon/mantle</tissue>
    </source>
</reference>
<keyword evidence="2" id="KW-0812">Transmembrane</keyword>
<dbReference type="SMART" id="SM00181">
    <property type="entry name" value="EGF"/>
    <property type="match status" value="5"/>
</dbReference>
<gene>
    <name evidence="5" type="ORF">MAR_031404</name>
</gene>
<evidence type="ECO:0000256" key="1">
    <source>
        <dbReference type="SAM" id="MobiDB-lite"/>
    </source>
</evidence>
<evidence type="ECO:0000256" key="3">
    <source>
        <dbReference type="SAM" id="SignalP"/>
    </source>
</evidence>
<feature type="domain" description="EGF-like" evidence="4">
    <location>
        <begin position="209"/>
        <end position="240"/>
    </location>
</feature>
<feature type="domain" description="EGF-like" evidence="4">
    <location>
        <begin position="21"/>
        <end position="52"/>
    </location>
</feature>
<feature type="region of interest" description="Disordered" evidence="1">
    <location>
        <begin position="343"/>
        <end position="379"/>
    </location>
</feature>
<feature type="compositionally biased region" description="Low complexity" evidence="1">
    <location>
        <begin position="366"/>
        <end position="379"/>
    </location>
</feature>
<feature type="signal peptide" evidence="3">
    <location>
        <begin position="1"/>
        <end position="24"/>
    </location>
</feature>
<feature type="domain" description="EGF-like" evidence="4">
    <location>
        <begin position="54"/>
        <end position="83"/>
    </location>
</feature>
<evidence type="ECO:0000259" key="4">
    <source>
        <dbReference type="SMART" id="SM00181"/>
    </source>
</evidence>
<feature type="domain" description="EGF-like" evidence="4">
    <location>
        <begin position="246"/>
        <end position="276"/>
    </location>
</feature>
<keyword evidence="3" id="KW-0732">Signal</keyword>
<protein>
    <submittedName>
        <fullName evidence="5">TENX-like protein</fullName>
    </submittedName>
</protein>
<keyword evidence="2" id="KW-1133">Transmembrane helix</keyword>
<feature type="domain" description="EGF-like" evidence="4">
    <location>
        <begin position="141"/>
        <end position="171"/>
    </location>
</feature>
<evidence type="ECO:0000313" key="5">
    <source>
        <dbReference type="EMBL" id="WAR16810.1"/>
    </source>
</evidence>
<feature type="chain" id="PRO_5045583559" evidence="3">
    <location>
        <begin position="25"/>
        <end position="379"/>
    </location>
</feature>
<dbReference type="Proteomes" id="UP001164746">
    <property type="component" value="Chromosome 10"/>
</dbReference>
<feature type="transmembrane region" description="Helical" evidence="2">
    <location>
        <begin position="288"/>
        <end position="313"/>
    </location>
</feature>
<organism evidence="5 6">
    <name type="scientific">Mya arenaria</name>
    <name type="common">Soft-shell clam</name>
    <dbReference type="NCBI Taxonomy" id="6604"/>
    <lineage>
        <taxon>Eukaryota</taxon>
        <taxon>Metazoa</taxon>
        <taxon>Spiralia</taxon>
        <taxon>Lophotrochozoa</taxon>
        <taxon>Mollusca</taxon>
        <taxon>Bivalvia</taxon>
        <taxon>Autobranchia</taxon>
        <taxon>Heteroconchia</taxon>
        <taxon>Euheterodonta</taxon>
        <taxon>Imparidentia</taxon>
        <taxon>Neoheterodontei</taxon>
        <taxon>Myida</taxon>
        <taxon>Myoidea</taxon>
        <taxon>Myidae</taxon>
        <taxon>Mya</taxon>
    </lineage>
</organism>
<dbReference type="EMBL" id="CP111021">
    <property type="protein sequence ID" value="WAR16810.1"/>
    <property type="molecule type" value="Genomic_DNA"/>
</dbReference>
<sequence>MEFTLTTLTFLVLCQIWEAPKCSASCLKSRCEKGDGFCTEGCLNGFTAATCNDRCDDICKTCSQANSTHCTSCFGGFSGPGCKCIPNCKCEVNSEVCNECINGFEVEGKECKCNKNYCLNSSLCTSCQNNTLYSFEGTCCECSTHCKSKQCMSENHCLNGCEDGYTGVDCADLCTDYDTDCTKCSQTENFCVQCKSGLTPNTDGVCARPCSETCVNKVCDAKTGMCLQGCIRNFYADKCDIICPSTCASVPNKTRCDNYGRCLHGCIEGYKGVTCINSTKANTGNSSAAWITGGAVGGASTIIFVIIGIVLYIQRRKEQKKQSESGSQLQFRDPHPFIIEEQERHYQQLSERPYKTAGSQEETYTELETNNTEYEQVDS</sequence>
<keyword evidence="2" id="KW-0472">Membrane</keyword>